<organism evidence="2">
    <name type="scientific">marine sediment metagenome</name>
    <dbReference type="NCBI Taxonomy" id="412755"/>
    <lineage>
        <taxon>unclassified sequences</taxon>
        <taxon>metagenomes</taxon>
        <taxon>ecological metagenomes</taxon>
    </lineage>
</organism>
<dbReference type="SUPFAM" id="SSF52540">
    <property type="entry name" value="P-loop containing nucleoside triphosphate hydrolases"/>
    <property type="match status" value="1"/>
</dbReference>
<comment type="caution">
    <text evidence="2">The sequence shown here is derived from an EMBL/GenBank/DDBJ whole genome shotgun (WGS) entry which is preliminary data.</text>
</comment>
<feature type="non-terminal residue" evidence="2">
    <location>
        <position position="1"/>
    </location>
</feature>
<protein>
    <recommendedName>
        <fullName evidence="3">RecF/RecN/SMC N-terminal domain-containing protein</fullName>
    </recommendedName>
</protein>
<name>X1QHR1_9ZZZZ</name>
<dbReference type="AlphaFoldDB" id="X1QHR1"/>
<gene>
    <name evidence="2" type="ORF">S12H4_08918</name>
</gene>
<keyword evidence="1" id="KW-0175">Coiled coil</keyword>
<evidence type="ECO:0000256" key="1">
    <source>
        <dbReference type="SAM" id="Coils"/>
    </source>
</evidence>
<dbReference type="EMBL" id="BARW01003518">
    <property type="protein sequence ID" value="GAI67997.1"/>
    <property type="molecule type" value="Genomic_DNA"/>
</dbReference>
<evidence type="ECO:0000313" key="2">
    <source>
        <dbReference type="EMBL" id="GAI67997.1"/>
    </source>
</evidence>
<accession>X1QHR1</accession>
<dbReference type="Gene3D" id="3.40.50.300">
    <property type="entry name" value="P-loop containing nucleotide triphosphate hydrolases"/>
    <property type="match status" value="1"/>
</dbReference>
<proteinExistence type="predicted"/>
<sequence length="262" mass="31043">RVKARTQLADEWTKVRADIRVELNNVSRAIEFEEDNLKKLKAKLDDVGPRRQELSGLVEQLEASLDKDTRERLERRRQLDEKITRQDENRKTKMASIEQIGDVRTEIIQLEEDTRFCQQLNQLVLEKAEEVKRALRDMFNERIGEVYHLLDFDEDFERIYLDDGFQLKIIRRFRGQRKPDSINTLSRGEKETVALVLMLAGREAYLPDFPLFIADETTFYDSTRFRRIVEYISKRAPYTIITNLVPKEKQDTLSVEYKLAQL</sequence>
<evidence type="ECO:0008006" key="3">
    <source>
        <dbReference type="Google" id="ProtNLM"/>
    </source>
</evidence>
<feature type="coiled-coil region" evidence="1">
    <location>
        <begin position="23"/>
        <end position="71"/>
    </location>
</feature>
<dbReference type="InterPro" id="IPR027417">
    <property type="entry name" value="P-loop_NTPase"/>
</dbReference>
<reference evidence="2" key="1">
    <citation type="journal article" date="2014" name="Front. Microbiol.">
        <title>High frequency of phylogenetically diverse reductive dehalogenase-homologous genes in deep subseafloor sedimentary metagenomes.</title>
        <authorList>
            <person name="Kawai M."/>
            <person name="Futagami T."/>
            <person name="Toyoda A."/>
            <person name="Takaki Y."/>
            <person name="Nishi S."/>
            <person name="Hori S."/>
            <person name="Arai W."/>
            <person name="Tsubouchi T."/>
            <person name="Morono Y."/>
            <person name="Uchiyama I."/>
            <person name="Ito T."/>
            <person name="Fujiyama A."/>
            <person name="Inagaki F."/>
            <person name="Takami H."/>
        </authorList>
    </citation>
    <scope>NUCLEOTIDE SEQUENCE</scope>
    <source>
        <strain evidence="2">Expedition CK06-06</strain>
    </source>
</reference>